<dbReference type="InParanoid" id="A0A0C2SLJ1"/>
<sequence>MRTYQVHCAFNSLHCSHSSSCAIFSASYRIPLLLNLAPLQLRLPLLRAFSSASRSSCCCATTWR</sequence>
<proteinExistence type="predicted"/>
<organism evidence="1 2">
    <name type="scientific">Amanita muscaria (strain Koide BX008)</name>
    <dbReference type="NCBI Taxonomy" id="946122"/>
    <lineage>
        <taxon>Eukaryota</taxon>
        <taxon>Fungi</taxon>
        <taxon>Dikarya</taxon>
        <taxon>Basidiomycota</taxon>
        <taxon>Agaricomycotina</taxon>
        <taxon>Agaricomycetes</taxon>
        <taxon>Agaricomycetidae</taxon>
        <taxon>Agaricales</taxon>
        <taxon>Pluteineae</taxon>
        <taxon>Amanitaceae</taxon>
        <taxon>Amanita</taxon>
    </lineage>
</organism>
<accession>A0A0C2SLJ1</accession>
<dbReference type="Proteomes" id="UP000054549">
    <property type="component" value="Unassembled WGS sequence"/>
</dbReference>
<evidence type="ECO:0000313" key="2">
    <source>
        <dbReference type="Proteomes" id="UP000054549"/>
    </source>
</evidence>
<evidence type="ECO:0000313" key="1">
    <source>
        <dbReference type="EMBL" id="KIL64005.1"/>
    </source>
</evidence>
<name>A0A0C2SLJ1_AMAMK</name>
<dbReference type="AlphaFoldDB" id="A0A0C2SLJ1"/>
<reference evidence="1 2" key="1">
    <citation type="submission" date="2014-04" db="EMBL/GenBank/DDBJ databases">
        <title>Evolutionary Origins and Diversification of the Mycorrhizal Mutualists.</title>
        <authorList>
            <consortium name="DOE Joint Genome Institute"/>
            <consortium name="Mycorrhizal Genomics Consortium"/>
            <person name="Kohler A."/>
            <person name="Kuo A."/>
            <person name="Nagy L.G."/>
            <person name="Floudas D."/>
            <person name="Copeland A."/>
            <person name="Barry K.W."/>
            <person name="Cichocki N."/>
            <person name="Veneault-Fourrey C."/>
            <person name="LaButti K."/>
            <person name="Lindquist E.A."/>
            <person name="Lipzen A."/>
            <person name="Lundell T."/>
            <person name="Morin E."/>
            <person name="Murat C."/>
            <person name="Riley R."/>
            <person name="Ohm R."/>
            <person name="Sun H."/>
            <person name="Tunlid A."/>
            <person name="Henrissat B."/>
            <person name="Grigoriev I.V."/>
            <person name="Hibbett D.S."/>
            <person name="Martin F."/>
        </authorList>
    </citation>
    <scope>NUCLEOTIDE SEQUENCE [LARGE SCALE GENOMIC DNA]</scope>
    <source>
        <strain evidence="1 2">Koide BX008</strain>
    </source>
</reference>
<keyword evidence="2" id="KW-1185">Reference proteome</keyword>
<dbReference type="EMBL" id="KN818253">
    <property type="protein sequence ID" value="KIL64005.1"/>
    <property type="molecule type" value="Genomic_DNA"/>
</dbReference>
<dbReference type="HOGENOM" id="CLU_2867201_0_0_1"/>
<protein>
    <submittedName>
        <fullName evidence="1">Uncharacterized protein</fullName>
    </submittedName>
</protein>
<gene>
    <name evidence="1" type="ORF">M378DRAFT_642035</name>
</gene>